<keyword evidence="12" id="KW-0443">Lipid metabolism</keyword>
<evidence type="ECO:0000256" key="11">
    <source>
        <dbReference type="ARBA" id="ARBA00022989"/>
    </source>
</evidence>
<evidence type="ECO:0000256" key="1">
    <source>
        <dbReference type="ARBA" id="ARBA00001698"/>
    </source>
</evidence>
<keyword evidence="7" id="KW-0444">Lipid biosynthesis</keyword>
<keyword evidence="9 16" id="KW-0812">Transmembrane</keyword>
<evidence type="ECO:0000256" key="6">
    <source>
        <dbReference type="ARBA" id="ARBA00012487"/>
    </source>
</evidence>
<reference evidence="19 20" key="1">
    <citation type="journal article" date="2010" name="Plant Cell">
        <title>The Chlorella variabilis NC64A genome reveals adaptation to photosymbiosis, coevolution with viruses, and cryptic sex.</title>
        <authorList>
            <person name="Blanc G."/>
            <person name="Duncan G."/>
            <person name="Agarkova I."/>
            <person name="Borodovsky M."/>
            <person name="Gurnon J."/>
            <person name="Kuo A."/>
            <person name="Lindquist E."/>
            <person name="Lucas S."/>
            <person name="Pangilinan J."/>
            <person name="Polle J."/>
            <person name="Salamov A."/>
            <person name="Terry A."/>
            <person name="Yamada T."/>
            <person name="Dunigan D.D."/>
            <person name="Grigoriev I.V."/>
            <person name="Claverie J.M."/>
            <person name="Van Etten J.L."/>
        </authorList>
    </citation>
    <scope>NUCLEOTIDE SEQUENCE [LARGE SCALE GENOMIC DNA]</scope>
    <source>
        <strain evidence="19 20">NC64A</strain>
    </source>
</reference>
<evidence type="ECO:0000256" key="7">
    <source>
        <dbReference type="ARBA" id="ARBA00022516"/>
    </source>
</evidence>
<dbReference type="PROSITE" id="PS01315">
    <property type="entry name" value="CDS"/>
    <property type="match status" value="1"/>
</dbReference>
<keyword evidence="15" id="KW-1208">Phospholipid metabolism</keyword>
<evidence type="ECO:0000256" key="14">
    <source>
        <dbReference type="ARBA" id="ARBA00023209"/>
    </source>
</evidence>
<keyword evidence="14" id="KW-0594">Phospholipid biosynthesis</keyword>
<dbReference type="STRING" id="554065.E1ZAZ5"/>
<keyword evidence="20" id="KW-1185">Reference proteome</keyword>
<comment type="pathway">
    <text evidence="3 16">Phospholipid metabolism; CDP-diacylglycerol biosynthesis; CDP-diacylglycerol from sn-glycerol 3-phosphate: step 3/3.</text>
</comment>
<dbReference type="InterPro" id="IPR000374">
    <property type="entry name" value="PC_trans"/>
</dbReference>
<feature type="transmembrane region" description="Helical" evidence="18">
    <location>
        <begin position="216"/>
        <end position="238"/>
    </location>
</feature>
<dbReference type="Proteomes" id="UP000008141">
    <property type="component" value="Unassembled WGS sequence"/>
</dbReference>
<evidence type="ECO:0000256" key="2">
    <source>
        <dbReference type="ARBA" id="ARBA00004141"/>
    </source>
</evidence>
<sequence>MREAAQPSPRATEARAVLARKGSGLRRRTRGTPDRQNSGGGLNGKETLLIDQPPASKYRSFRTRFISSIVLIASFLTIIWAGHVPLMFMTMMVKELFTLARHAQAERKLPGFRAQQWFFFCVAAFWSYVRFIKNNLVVEITSSARLARMFGWLLKRHTIVSFYLYCAGFVSFVLTLKKGRYTYQFGQYAWTHMILMVVFMPSSFFVSLLFEGIIWFLLPTALVIVNDIMAYLAGFFFGRTPLIKLSPKKTWEGFLGGCVGTGTPRLAGAACCHPRGAAAAVPGGRERRVVAAWYGALLMSQFKWFIGPRTDLSIWKPMPCAEVPETFRPHTFRLADVLVSLGDDANPALNDLVYSVGALLPPRLRAAIAAFSFTCLPMQLHAVSLAMFASFIAPFGGFFASGFKRGFKIKDFGDSIPGHGGVTDRFDCQVVMAVFAYIYYNNYVAPSSASVGTVMSAALKLTPLQQARAACVHLEVLERLSNVLQSQQMLAPALGGAIAKAASAAMGR</sequence>
<evidence type="ECO:0000256" key="18">
    <source>
        <dbReference type="SAM" id="Phobius"/>
    </source>
</evidence>
<comment type="pathway">
    <text evidence="4">Lipid metabolism.</text>
</comment>
<dbReference type="UniPathway" id="UPA00557">
    <property type="reaction ID" value="UER00614"/>
</dbReference>
<feature type="transmembrane region" description="Helical" evidence="18">
    <location>
        <begin position="158"/>
        <end position="176"/>
    </location>
</feature>
<evidence type="ECO:0000256" key="16">
    <source>
        <dbReference type="RuleBase" id="RU003938"/>
    </source>
</evidence>
<dbReference type="OMA" id="FFAYMYF"/>
<dbReference type="InParanoid" id="E1ZAZ5"/>
<evidence type="ECO:0000256" key="4">
    <source>
        <dbReference type="ARBA" id="ARBA00005189"/>
    </source>
</evidence>
<dbReference type="OrthoDB" id="10260889at2759"/>
<evidence type="ECO:0000256" key="10">
    <source>
        <dbReference type="ARBA" id="ARBA00022695"/>
    </source>
</evidence>
<dbReference type="Pfam" id="PF01148">
    <property type="entry name" value="CTP_transf_1"/>
    <property type="match status" value="1"/>
</dbReference>
<dbReference type="FunCoup" id="E1ZAZ5">
    <property type="interactions" value="1747"/>
</dbReference>
<protein>
    <recommendedName>
        <fullName evidence="6 16">Phosphatidate cytidylyltransferase</fullName>
        <ecNumber evidence="6 16">2.7.7.41</ecNumber>
    </recommendedName>
</protein>
<feature type="transmembrane region" description="Helical" evidence="18">
    <location>
        <begin position="114"/>
        <end position="132"/>
    </location>
</feature>
<organism evidence="20">
    <name type="scientific">Chlorella variabilis</name>
    <name type="common">Green alga</name>
    <dbReference type="NCBI Taxonomy" id="554065"/>
    <lineage>
        <taxon>Eukaryota</taxon>
        <taxon>Viridiplantae</taxon>
        <taxon>Chlorophyta</taxon>
        <taxon>core chlorophytes</taxon>
        <taxon>Trebouxiophyceae</taxon>
        <taxon>Chlorellales</taxon>
        <taxon>Chlorellaceae</taxon>
        <taxon>Chlorella clade</taxon>
        <taxon>Chlorella</taxon>
    </lineage>
</organism>
<evidence type="ECO:0000256" key="17">
    <source>
        <dbReference type="SAM" id="MobiDB-lite"/>
    </source>
</evidence>
<proteinExistence type="inferred from homology"/>
<comment type="catalytic activity">
    <reaction evidence="1 16">
        <text>a 1,2-diacyl-sn-glycero-3-phosphate + CTP + H(+) = a CDP-1,2-diacyl-sn-glycerol + diphosphate</text>
        <dbReference type="Rhea" id="RHEA:16229"/>
        <dbReference type="ChEBI" id="CHEBI:15378"/>
        <dbReference type="ChEBI" id="CHEBI:33019"/>
        <dbReference type="ChEBI" id="CHEBI:37563"/>
        <dbReference type="ChEBI" id="CHEBI:58332"/>
        <dbReference type="ChEBI" id="CHEBI:58608"/>
        <dbReference type="EC" id="2.7.7.41"/>
    </reaction>
</comment>
<evidence type="ECO:0000256" key="12">
    <source>
        <dbReference type="ARBA" id="ARBA00023098"/>
    </source>
</evidence>
<evidence type="ECO:0000256" key="9">
    <source>
        <dbReference type="ARBA" id="ARBA00022692"/>
    </source>
</evidence>
<evidence type="ECO:0000256" key="3">
    <source>
        <dbReference type="ARBA" id="ARBA00005119"/>
    </source>
</evidence>
<evidence type="ECO:0000256" key="15">
    <source>
        <dbReference type="ARBA" id="ARBA00023264"/>
    </source>
</evidence>
<dbReference type="EMBL" id="GL433840">
    <property type="protein sequence ID" value="EFN56936.1"/>
    <property type="molecule type" value="Genomic_DNA"/>
</dbReference>
<dbReference type="GO" id="GO:0016024">
    <property type="term" value="P:CDP-diacylglycerol biosynthetic process"/>
    <property type="evidence" value="ECO:0007669"/>
    <property type="project" value="UniProtKB-UniPathway"/>
</dbReference>
<gene>
    <name evidence="19" type="ORF">CHLNCDRAFT_143470</name>
</gene>
<dbReference type="InterPro" id="IPR016720">
    <property type="entry name" value="PC_Trfase_euk"/>
</dbReference>
<dbReference type="eggNOG" id="KOG1440">
    <property type="taxonomic scope" value="Eukaryota"/>
</dbReference>
<dbReference type="GO" id="GO:0004605">
    <property type="term" value="F:phosphatidate cytidylyltransferase activity"/>
    <property type="evidence" value="ECO:0007669"/>
    <property type="project" value="UniProtKB-EC"/>
</dbReference>
<keyword evidence="13 18" id="KW-0472">Membrane</keyword>
<dbReference type="EC" id="2.7.7.41" evidence="6 16"/>
<feature type="transmembrane region" description="Helical" evidence="18">
    <location>
        <begin position="65"/>
        <end position="93"/>
    </location>
</feature>
<dbReference type="PANTHER" id="PTHR13773:SF8">
    <property type="entry name" value="PHOSPHATIDATE CYTIDYLYLTRANSFERASE, PHOTORECEPTOR-SPECIFIC"/>
    <property type="match status" value="1"/>
</dbReference>
<keyword evidence="11 18" id="KW-1133">Transmembrane helix</keyword>
<evidence type="ECO:0000313" key="19">
    <source>
        <dbReference type="EMBL" id="EFN56936.1"/>
    </source>
</evidence>
<dbReference type="RefSeq" id="XP_005849038.1">
    <property type="nucleotide sequence ID" value="XM_005848976.1"/>
</dbReference>
<accession>E1ZAZ5</accession>
<dbReference type="GO" id="GO:0005789">
    <property type="term" value="C:endoplasmic reticulum membrane"/>
    <property type="evidence" value="ECO:0007669"/>
    <property type="project" value="TreeGrafter"/>
</dbReference>
<dbReference type="KEGG" id="cvr:CHLNCDRAFT_143470"/>
<evidence type="ECO:0000313" key="20">
    <source>
        <dbReference type="Proteomes" id="UP000008141"/>
    </source>
</evidence>
<dbReference type="AlphaFoldDB" id="E1ZAZ5"/>
<comment type="similarity">
    <text evidence="5 16">Belongs to the CDS family.</text>
</comment>
<feature type="transmembrane region" description="Helical" evidence="18">
    <location>
        <begin position="188"/>
        <end position="210"/>
    </location>
</feature>
<feature type="transmembrane region" description="Helical" evidence="18">
    <location>
        <begin position="380"/>
        <end position="400"/>
    </location>
</feature>
<evidence type="ECO:0000256" key="5">
    <source>
        <dbReference type="ARBA" id="ARBA00010185"/>
    </source>
</evidence>
<keyword evidence="8 16" id="KW-0808">Transferase</keyword>
<evidence type="ECO:0000256" key="8">
    <source>
        <dbReference type="ARBA" id="ARBA00022679"/>
    </source>
</evidence>
<feature type="region of interest" description="Disordered" evidence="17">
    <location>
        <begin position="1"/>
        <end position="47"/>
    </location>
</feature>
<dbReference type="GeneID" id="17356545"/>
<comment type="subcellular location">
    <subcellularLocation>
        <location evidence="2">Membrane</location>
        <topology evidence="2">Multi-pass membrane protein</topology>
    </subcellularLocation>
</comment>
<keyword evidence="10 16" id="KW-0548">Nucleotidyltransferase</keyword>
<evidence type="ECO:0000256" key="13">
    <source>
        <dbReference type="ARBA" id="ARBA00023136"/>
    </source>
</evidence>
<name>E1ZAZ5_CHLVA</name>
<dbReference type="PANTHER" id="PTHR13773">
    <property type="entry name" value="PHOSPHATIDATE CYTIDYLYLTRANSFERASE"/>
    <property type="match status" value="1"/>
</dbReference>